<reference evidence="2" key="1">
    <citation type="submission" date="2020-04" db="EMBL/GenBank/DDBJ databases">
        <authorList>
            <person name="Zhang T."/>
        </authorList>
    </citation>
    <scope>NUCLEOTIDE SEQUENCE</scope>
    <source>
        <strain evidence="2">HKST-UBA79</strain>
    </source>
</reference>
<dbReference type="PANTHER" id="PTHR39163">
    <property type="entry name" value="FERREDOXIN"/>
    <property type="match status" value="1"/>
</dbReference>
<dbReference type="EMBL" id="JAGQNX010000086">
    <property type="protein sequence ID" value="MCA9308434.1"/>
    <property type="molecule type" value="Genomic_DNA"/>
</dbReference>
<dbReference type="Pfam" id="PF13370">
    <property type="entry name" value="Fer4_13"/>
    <property type="match status" value="1"/>
</dbReference>
<organism evidence="2 3">
    <name type="scientific">candidate division WWE3 bacterium</name>
    <dbReference type="NCBI Taxonomy" id="2053526"/>
    <lineage>
        <taxon>Bacteria</taxon>
        <taxon>Katanobacteria</taxon>
    </lineage>
</organism>
<reference evidence="2" key="2">
    <citation type="journal article" date="2021" name="Microbiome">
        <title>Successional dynamics and alternative stable states in a saline activated sludge microbial community over 9 years.</title>
        <authorList>
            <person name="Wang Y."/>
            <person name="Ye J."/>
            <person name="Ju F."/>
            <person name="Liu L."/>
            <person name="Boyd J.A."/>
            <person name="Deng Y."/>
            <person name="Parks D.H."/>
            <person name="Jiang X."/>
            <person name="Yin X."/>
            <person name="Woodcroft B.J."/>
            <person name="Tyson G.W."/>
            <person name="Hugenholtz P."/>
            <person name="Polz M.F."/>
            <person name="Zhang T."/>
        </authorList>
    </citation>
    <scope>NUCLEOTIDE SEQUENCE</scope>
    <source>
        <strain evidence="2">HKST-UBA79</strain>
    </source>
</reference>
<protein>
    <submittedName>
        <fullName evidence="2">Ferredoxin</fullName>
    </submittedName>
</protein>
<dbReference type="AlphaFoldDB" id="A0A955J1V4"/>
<comment type="cofactor">
    <cofactor evidence="1">
        <name>[4Fe-4S] cluster</name>
        <dbReference type="ChEBI" id="CHEBI:49883"/>
    </cofactor>
</comment>
<proteinExistence type="predicted"/>
<evidence type="ECO:0000256" key="1">
    <source>
        <dbReference type="ARBA" id="ARBA00001966"/>
    </source>
</evidence>
<gene>
    <name evidence="2" type="ORF">KC980_02900</name>
</gene>
<dbReference type="Proteomes" id="UP000740557">
    <property type="component" value="Unassembled WGS sequence"/>
</dbReference>
<dbReference type="PANTHER" id="PTHR39163:SF1">
    <property type="entry name" value="FERREDOXIN"/>
    <property type="match status" value="1"/>
</dbReference>
<name>A0A955J1V4_UNCKA</name>
<comment type="caution">
    <text evidence="2">The sequence shown here is derived from an EMBL/GenBank/DDBJ whole genome shotgun (WGS) entry which is preliminary data.</text>
</comment>
<evidence type="ECO:0000313" key="2">
    <source>
        <dbReference type="EMBL" id="MCA9308434.1"/>
    </source>
</evidence>
<dbReference type="InterPro" id="IPR052395">
    <property type="entry name" value="ET_Ferredoxin"/>
</dbReference>
<accession>A0A955J1V4</accession>
<dbReference type="Gene3D" id="3.30.70.20">
    <property type="match status" value="1"/>
</dbReference>
<sequence length="87" mass="9385">MLNGQNSFTTNPKTPVKIKIINDLCISAATCLIKAPETFDLDSDGIAYVLTGDWDDVKSIVEAAMSCPTTAIIVEDLKGNVLWPLQS</sequence>
<dbReference type="SUPFAM" id="SSF54862">
    <property type="entry name" value="4Fe-4S ferredoxins"/>
    <property type="match status" value="1"/>
</dbReference>
<evidence type="ECO:0000313" key="3">
    <source>
        <dbReference type="Proteomes" id="UP000740557"/>
    </source>
</evidence>